<dbReference type="RefSeq" id="WP_238202537.1">
    <property type="nucleotide sequence ID" value="NZ_BPQE01000011.1"/>
</dbReference>
<feature type="compositionally biased region" description="Polar residues" evidence="1">
    <location>
        <begin position="65"/>
        <end position="75"/>
    </location>
</feature>
<organism evidence="3 4">
    <name type="scientific">Methylobacterium aerolatum</name>
    <dbReference type="NCBI Taxonomy" id="418708"/>
    <lineage>
        <taxon>Bacteria</taxon>
        <taxon>Pseudomonadati</taxon>
        <taxon>Pseudomonadota</taxon>
        <taxon>Alphaproteobacteria</taxon>
        <taxon>Hyphomicrobiales</taxon>
        <taxon>Methylobacteriaceae</taxon>
        <taxon>Methylobacterium</taxon>
    </lineage>
</organism>
<evidence type="ECO:0000256" key="2">
    <source>
        <dbReference type="SAM" id="SignalP"/>
    </source>
</evidence>
<dbReference type="EMBL" id="JAUSVP010000005">
    <property type="protein sequence ID" value="MDQ0447493.1"/>
    <property type="molecule type" value="Genomic_DNA"/>
</dbReference>
<evidence type="ECO:0000313" key="3">
    <source>
        <dbReference type="EMBL" id="MDQ0447493.1"/>
    </source>
</evidence>
<feature type="chain" id="PRO_5045881442" description="Serine protease" evidence="2">
    <location>
        <begin position="30"/>
        <end position="97"/>
    </location>
</feature>
<feature type="region of interest" description="Disordered" evidence="1">
    <location>
        <begin position="24"/>
        <end position="97"/>
    </location>
</feature>
<sequence length="97" mass="9256">MSKSMKAAPTLTLAALALAAMLSPAAAQPAPPEAVRAGEAPAIVNRNNTGGEANVVVPRGATGADTFTSNSSAGGNASRPELAVPNGSTGGGTGGTR</sequence>
<gene>
    <name evidence="3" type="ORF">QO012_001993</name>
</gene>
<reference evidence="3 4" key="1">
    <citation type="submission" date="2023-07" db="EMBL/GenBank/DDBJ databases">
        <title>Genomic Encyclopedia of Type Strains, Phase IV (KMG-IV): sequencing the most valuable type-strain genomes for metagenomic binning, comparative biology and taxonomic classification.</title>
        <authorList>
            <person name="Goeker M."/>
        </authorList>
    </citation>
    <scope>NUCLEOTIDE SEQUENCE [LARGE SCALE GENOMIC DNA]</scope>
    <source>
        <strain evidence="3 4">DSM 19013</strain>
    </source>
</reference>
<accession>A0ABU0I0C3</accession>
<comment type="caution">
    <text evidence="3">The sequence shown here is derived from an EMBL/GenBank/DDBJ whole genome shotgun (WGS) entry which is preliminary data.</text>
</comment>
<keyword evidence="4" id="KW-1185">Reference proteome</keyword>
<keyword evidence="2" id="KW-0732">Signal</keyword>
<proteinExistence type="predicted"/>
<evidence type="ECO:0000313" key="4">
    <source>
        <dbReference type="Proteomes" id="UP001231124"/>
    </source>
</evidence>
<evidence type="ECO:0000256" key="1">
    <source>
        <dbReference type="SAM" id="MobiDB-lite"/>
    </source>
</evidence>
<dbReference type="Proteomes" id="UP001231124">
    <property type="component" value="Unassembled WGS sequence"/>
</dbReference>
<feature type="signal peptide" evidence="2">
    <location>
        <begin position="1"/>
        <end position="29"/>
    </location>
</feature>
<protein>
    <recommendedName>
        <fullName evidence="5">Serine protease</fullName>
    </recommendedName>
</protein>
<feature type="compositionally biased region" description="Gly residues" evidence="1">
    <location>
        <begin position="88"/>
        <end position="97"/>
    </location>
</feature>
<evidence type="ECO:0008006" key="5">
    <source>
        <dbReference type="Google" id="ProtNLM"/>
    </source>
</evidence>
<name>A0ABU0I0C3_9HYPH</name>